<comment type="caution">
    <text evidence="7">The sequence shown here is derived from an EMBL/GenBank/DDBJ whole genome shotgun (WGS) entry which is preliminary data.</text>
</comment>
<dbReference type="SMART" id="SM00692">
    <property type="entry name" value="DM3"/>
    <property type="match status" value="1"/>
</dbReference>
<accession>A0AAV8V9Y4</accession>
<feature type="non-terminal residue" evidence="7">
    <location>
        <position position="166"/>
    </location>
</feature>
<dbReference type="PANTHER" id="PTHR46600">
    <property type="entry name" value="THAP DOMAIN-CONTAINING"/>
    <property type="match status" value="1"/>
</dbReference>
<evidence type="ECO:0000256" key="1">
    <source>
        <dbReference type="ARBA" id="ARBA00022723"/>
    </source>
</evidence>
<evidence type="ECO:0000259" key="6">
    <source>
        <dbReference type="PROSITE" id="PS50950"/>
    </source>
</evidence>
<dbReference type="InterPro" id="IPR038441">
    <property type="entry name" value="THAP_Znf_sf"/>
</dbReference>
<keyword evidence="3" id="KW-0862">Zinc</keyword>
<evidence type="ECO:0000256" key="4">
    <source>
        <dbReference type="ARBA" id="ARBA00023125"/>
    </source>
</evidence>
<keyword evidence="2 5" id="KW-0863">Zinc-finger</keyword>
<dbReference type="Proteomes" id="UP001159042">
    <property type="component" value="Unassembled WGS sequence"/>
</dbReference>
<dbReference type="AlphaFoldDB" id="A0AAV8V9Y4"/>
<protein>
    <recommendedName>
        <fullName evidence="6">THAP-type domain-containing protein</fullName>
    </recommendedName>
</protein>
<keyword evidence="4 5" id="KW-0238">DNA-binding</keyword>
<evidence type="ECO:0000256" key="3">
    <source>
        <dbReference type="ARBA" id="ARBA00022833"/>
    </source>
</evidence>
<dbReference type="EMBL" id="JANEYG010000240">
    <property type="protein sequence ID" value="KAJ8910820.1"/>
    <property type="molecule type" value="Genomic_DNA"/>
</dbReference>
<keyword evidence="1" id="KW-0479">Metal-binding</keyword>
<dbReference type="Pfam" id="PF05485">
    <property type="entry name" value="THAP"/>
    <property type="match status" value="1"/>
</dbReference>
<sequence>MKKQDEIKNICAVRSCLKFYGVGNISLFRFPKDYERCKQWVTACNRNDLLDQMESTSNSLYSSYYRICSMHFEEHMFVGKQKKRLKIDAIPTLLLDLPCSSTSQPPLHIPPQAPLFLSTREPTVSGETSKGETLDPCSSTSQLISVVTDAPPTIIAQKTILELSEL</sequence>
<dbReference type="GO" id="GO:0008270">
    <property type="term" value="F:zinc ion binding"/>
    <property type="evidence" value="ECO:0007669"/>
    <property type="project" value="UniProtKB-KW"/>
</dbReference>
<dbReference type="Gene3D" id="6.20.210.20">
    <property type="entry name" value="THAP domain"/>
    <property type="match status" value="1"/>
</dbReference>
<dbReference type="SMART" id="SM00980">
    <property type="entry name" value="THAP"/>
    <property type="match status" value="1"/>
</dbReference>
<name>A0AAV8V9Y4_9CUCU</name>
<reference evidence="7 8" key="1">
    <citation type="journal article" date="2023" name="Insect Mol. Biol.">
        <title>Genome sequencing provides insights into the evolution of gene families encoding plant cell wall-degrading enzymes in longhorned beetles.</title>
        <authorList>
            <person name="Shin N.R."/>
            <person name="Okamura Y."/>
            <person name="Kirsch R."/>
            <person name="Pauchet Y."/>
        </authorList>
    </citation>
    <scope>NUCLEOTIDE SEQUENCE [LARGE SCALE GENOMIC DNA]</scope>
    <source>
        <strain evidence="7">EAD_L_NR</strain>
    </source>
</reference>
<feature type="domain" description="THAP-type" evidence="6">
    <location>
        <begin position="7"/>
        <end position="94"/>
    </location>
</feature>
<dbReference type="PANTHER" id="PTHR46600:SF11">
    <property type="entry name" value="THAP DOMAIN-CONTAINING PROTEIN 10"/>
    <property type="match status" value="1"/>
</dbReference>
<organism evidence="7 8">
    <name type="scientific">Exocentrus adspersus</name>
    <dbReference type="NCBI Taxonomy" id="1586481"/>
    <lineage>
        <taxon>Eukaryota</taxon>
        <taxon>Metazoa</taxon>
        <taxon>Ecdysozoa</taxon>
        <taxon>Arthropoda</taxon>
        <taxon>Hexapoda</taxon>
        <taxon>Insecta</taxon>
        <taxon>Pterygota</taxon>
        <taxon>Neoptera</taxon>
        <taxon>Endopterygota</taxon>
        <taxon>Coleoptera</taxon>
        <taxon>Polyphaga</taxon>
        <taxon>Cucujiformia</taxon>
        <taxon>Chrysomeloidea</taxon>
        <taxon>Cerambycidae</taxon>
        <taxon>Lamiinae</taxon>
        <taxon>Acanthocinini</taxon>
        <taxon>Exocentrus</taxon>
    </lineage>
</organism>
<evidence type="ECO:0000313" key="7">
    <source>
        <dbReference type="EMBL" id="KAJ8910820.1"/>
    </source>
</evidence>
<dbReference type="GO" id="GO:0043565">
    <property type="term" value="F:sequence-specific DNA binding"/>
    <property type="evidence" value="ECO:0007669"/>
    <property type="project" value="InterPro"/>
</dbReference>
<dbReference type="SUPFAM" id="SSF57716">
    <property type="entry name" value="Glucocorticoid receptor-like (DNA-binding domain)"/>
    <property type="match status" value="1"/>
</dbReference>
<evidence type="ECO:0000313" key="8">
    <source>
        <dbReference type="Proteomes" id="UP001159042"/>
    </source>
</evidence>
<dbReference type="InterPro" id="IPR006612">
    <property type="entry name" value="THAP_Znf"/>
</dbReference>
<gene>
    <name evidence="7" type="ORF">NQ315_004680</name>
</gene>
<proteinExistence type="predicted"/>
<keyword evidence="8" id="KW-1185">Reference proteome</keyword>
<evidence type="ECO:0000256" key="5">
    <source>
        <dbReference type="PROSITE-ProRule" id="PRU00309"/>
    </source>
</evidence>
<evidence type="ECO:0000256" key="2">
    <source>
        <dbReference type="ARBA" id="ARBA00022771"/>
    </source>
</evidence>
<dbReference type="InterPro" id="IPR026516">
    <property type="entry name" value="THAP1/10"/>
</dbReference>
<dbReference type="PROSITE" id="PS50950">
    <property type="entry name" value="ZF_THAP"/>
    <property type="match status" value="1"/>
</dbReference>